<dbReference type="Proteomes" id="UP000663829">
    <property type="component" value="Unassembled WGS sequence"/>
</dbReference>
<gene>
    <name evidence="1" type="ORF">GPM918_LOCUS25513</name>
    <name evidence="2" type="ORF">SRO942_LOCUS25519</name>
</gene>
<dbReference type="EMBL" id="CAJNOQ010009931">
    <property type="protein sequence ID" value="CAF1237944.1"/>
    <property type="molecule type" value="Genomic_DNA"/>
</dbReference>
<name>A0A814Z223_9BILA</name>
<accession>A0A814Z223</accession>
<protein>
    <submittedName>
        <fullName evidence="1">Uncharacterized protein</fullName>
    </submittedName>
</protein>
<sequence length="130" mass="14964">MDGINERIVELLSINYLPAVESSKQIEEIIRELDKDTLEKLNAFTITWLQVPVVKILRAVNRHTENILMIVQKVACSVWNRFNQKNQIDEHELEFLNNVGQLNIMIVDAQPDNDRGIICGSVNRCYLTSV</sequence>
<comment type="caution">
    <text evidence="1">The sequence shown here is derived from an EMBL/GenBank/DDBJ whole genome shotgun (WGS) entry which is preliminary data.</text>
</comment>
<organism evidence="1 3">
    <name type="scientific">Didymodactylos carnosus</name>
    <dbReference type="NCBI Taxonomy" id="1234261"/>
    <lineage>
        <taxon>Eukaryota</taxon>
        <taxon>Metazoa</taxon>
        <taxon>Spiralia</taxon>
        <taxon>Gnathifera</taxon>
        <taxon>Rotifera</taxon>
        <taxon>Eurotatoria</taxon>
        <taxon>Bdelloidea</taxon>
        <taxon>Philodinida</taxon>
        <taxon>Philodinidae</taxon>
        <taxon>Didymodactylos</taxon>
    </lineage>
</organism>
<evidence type="ECO:0000313" key="3">
    <source>
        <dbReference type="Proteomes" id="UP000663829"/>
    </source>
</evidence>
<dbReference type="EMBL" id="CAJOBC010009936">
    <property type="protein sequence ID" value="CAF4000231.1"/>
    <property type="molecule type" value="Genomic_DNA"/>
</dbReference>
<dbReference type="AlphaFoldDB" id="A0A814Z223"/>
<evidence type="ECO:0000313" key="1">
    <source>
        <dbReference type="EMBL" id="CAF1237944.1"/>
    </source>
</evidence>
<reference evidence="1" key="1">
    <citation type="submission" date="2021-02" db="EMBL/GenBank/DDBJ databases">
        <authorList>
            <person name="Nowell W R."/>
        </authorList>
    </citation>
    <scope>NUCLEOTIDE SEQUENCE</scope>
</reference>
<keyword evidence="3" id="KW-1185">Reference proteome</keyword>
<proteinExistence type="predicted"/>
<evidence type="ECO:0000313" key="2">
    <source>
        <dbReference type="EMBL" id="CAF4000231.1"/>
    </source>
</evidence>
<dbReference type="Proteomes" id="UP000681722">
    <property type="component" value="Unassembled WGS sequence"/>
</dbReference>